<proteinExistence type="predicted"/>
<dbReference type="CDD" id="cd13248">
    <property type="entry name" value="PH_PEPP1_2_3"/>
    <property type="match status" value="1"/>
</dbReference>
<comment type="caution">
    <text evidence="4">The sequence shown here is derived from an EMBL/GenBank/DDBJ whole genome shotgun (WGS) entry which is preliminary data.</text>
</comment>
<feature type="compositionally biased region" description="Polar residues" evidence="2">
    <location>
        <begin position="941"/>
        <end position="950"/>
    </location>
</feature>
<evidence type="ECO:0000313" key="4">
    <source>
        <dbReference type="EMBL" id="MBN3311786.1"/>
    </source>
</evidence>
<dbReference type="PANTHER" id="PTHR12752:SF7">
    <property type="entry name" value="PLECKSTRIN HOMOLOGY DOMAIN-CONTAINING FAMILY A MEMBER 4"/>
    <property type="match status" value="1"/>
</dbReference>
<sequence length="1174" mass="126787">MSEADRLSQASSVATVSSLPAGSKASVSKVHSFGKRGLSVKRDPNCPVIIRGWLYKQDSSGLKLWKRRWFVLSDYCLFYYRDSREETVLGSIPLPSYSILLCTQKESKNRKFAFKAAHAGMRSYMFSADTQEDMVGWIRAMTQCASLESDPSGATLNSQCVCMNPSLSQCSGNVLECPVSVSVLTPLSLFSSRHQSPCRSRKEGTSTLASVPAVLGSLEVRGRSYSQELEEAPPLPVRSLGSRPLTPRGQLGSRPHTPVGRVDVRPQACSPPPPPSVVCLSVHPSVHSLWVLSSVCLNRPVVFAVIQLVLVENIWARESRDSVLGLGLAEGSRADDLTHTLVQLTLAHTHTAHPHTCTAHTRSHSHTLAHTAHTHTHSYSSHTPLTHSAHTHNHSYSSPTHLYSSHSVTLTHTRSYSSHSHTLAHTAHTHTHSYSSHSAYTHSHTPLTLTITHTATHTLVQLTLAHTHTHSYSSHSHTLAHTAHTYTQLTLSSHSLKLIQLTLPATSDLYQETEHQPIRGPESKADKTSPDPAVLTRLCGCDKLLQSLAIEMAQLRADKDSLQCALEMTRLQLEEWGGQEGVRGPEGVISQQAVLQEELVQTRARICDVATVTTTSEMDKVWGQYEQLESELSVLCSHLEHICRYGRLQCVCINPSLSVSQEQSRAQREIWMIEDILCGLSPNKNNFQLAMGSSRQTGHHRDQELQLPGMTTPSSAVLHRPVLHPGAPVPSGFAAPAPDWLQSGVSMEHHRANQNREAGLGWLDSESESEVGPRKVRMSPEEQQERMRRHLERPANQRRAPVPLPANHGQGQGSPPPREQVLGRDADPLSPQRVTRVVTGLLPCTLVARRVSVEDPPPELPEQLATEAPEPGLGVRGPQPGPSAGAPERKSHQTLGEEPGRQLASRYAGGALQAEPSPTPLRSPPPKEAAQPPPDQEAFRTPNSELQSGGTFERSFGQEETGLRANSADRLCPGTRRSSGAVSPVPTAAAANQNWGRDATSPGRGDSPANREAGSPASNQNPGVGPSANGVAASGSAVNEIHIYEEITYHVFNARSRGSSPGRSPPGGRTREEDSRLPDSAGGQHEEGGTGPFQQRDWSALGAPANQPQPDRETANGSLQHQAGAGQADTAFGGEGGEQAGKELASPDSGFGESASNQSSPFAEGRLTVLRTSL</sequence>
<feature type="region of interest" description="Disordered" evidence="2">
    <location>
        <begin position="688"/>
        <end position="723"/>
    </location>
</feature>
<feature type="region of interest" description="Disordered" evidence="2">
    <location>
        <begin position="372"/>
        <end position="400"/>
    </location>
</feature>
<reference evidence="4" key="1">
    <citation type="journal article" date="2021" name="Cell">
        <title>Tracing the genetic footprints of vertebrate landing in non-teleost ray-finned fishes.</title>
        <authorList>
            <person name="Bi X."/>
            <person name="Wang K."/>
            <person name="Yang L."/>
            <person name="Pan H."/>
            <person name="Jiang H."/>
            <person name="Wei Q."/>
            <person name="Fang M."/>
            <person name="Yu H."/>
            <person name="Zhu C."/>
            <person name="Cai Y."/>
            <person name="He Y."/>
            <person name="Gan X."/>
            <person name="Zeng H."/>
            <person name="Yu D."/>
            <person name="Zhu Y."/>
            <person name="Jiang H."/>
            <person name="Qiu Q."/>
            <person name="Yang H."/>
            <person name="Zhang Y.E."/>
            <person name="Wang W."/>
            <person name="Zhu M."/>
            <person name="He S."/>
            <person name="Zhang G."/>
        </authorList>
    </citation>
    <scope>NUCLEOTIDE SEQUENCE</scope>
    <source>
        <strain evidence="4">Allg_001</strain>
    </source>
</reference>
<evidence type="ECO:0000256" key="1">
    <source>
        <dbReference type="SAM" id="Coils"/>
    </source>
</evidence>
<feature type="coiled-coil region" evidence="1">
    <location>
        <begin position="545"/>
        <end position="572"/>
    </location>
</feature>
<feature type="compositionally biased region" description="Low complexity" evidence="2">
    <location>
        <begin position="1022"/>
        <end position="1032"/>
    </location>
</feature>
<dbReference type="AlphaFoldDB" id="A0A8J7T6M6"/>
<dbReference type="Pfam" id="PF00169">
    <property type="entry name" value="PH"/>
    <property type="match status" value="1"/>
</dbReference>
<keyword evidence="1" id="KW-0175">Coiled coil</keyword>
<name>A0A8J7T6M6_ATRSP</name>
<dbReference type="InterPro" id="IPR001849">
    <property type="entry name" value="PH_domain"/>
</dbReference>
<feature type="region of interest" description="Disordered" evidence="2">
    <location>
        <begin position="1051"/>
        <end position="1174"/>
    </location>
</feature>
<dbReference type="InterPro" id="IPR040392">
    <property type="entry name" value="PKHA4-7_PH"/>
</dbReference>
<protein>
    <submittedName>
        <fullName evidence="4">PKHA7 protein</fullName>
    </submittedName>
</protein>
<dbReference type="SMART" id="SM00233">
    <property type="entry name" value="PH"/>
    <property type="match status" value="1"/>
</dbReference>
<feature type="non-terminal residue" evidence="4">
    <location>
        <position position="1"/>
    </location>
</feature>
<evidence type="ECO:0000259" key="3">
    <source>
        <dbReference type="PROSITE" id="PS50003"/>
    </source>
</evidence>
<accession>A0A8J7T6M6</accession>
<keyword evidence="5" id="KW-1185">Reference proteome</keyword>
<evidence type="ECO:0000256" key="2">
    <source>
        <dbReference type="SAM" id="MobiDB-lite"/>
    </source>
</evidence>
<dbReference type="Pfam" id="PF25541">
    <property type="entry name" value="TBCA_PH"/>
    <property type="match status" value="1"/>
</dbReference>
<dbReference type="PROSITE" id="PS50003">
    <property type="entry name" value="PH_DOMAIN"/>
    <property type="match status" value="1"/>
</dbReference>
<dbReference type="PANTHER" id="PTHR12752">
    <property type="entry name" value="PHOSPHOINOSITOL 3-PHOSPHATE-BINDING PROTEIN"/>
    <property type="match status" value="1"/>
</dbReference>
<feature type="compositionally biased region" description="Low complexity" evidence="2">
    <location>
        <begin position="377"/>
        <end position="388"/>
    </location>
</feature>
<feature type="region of interest" description="Disordered" evidence="2">
    <location>
        <begin position="756"/>
        <end position="834"/>
    </location>
</feature>
<dbReference type="Proteomes" id="UP000736164">
    <property type="component" value="Unassembled WGS sequence"/>
</dbReference>
<feature type="compositionally biased region" description="Low complexity" evidence="2">
    <location>
        <begin position="1055"/>
        <end position="1068"/>
    </location>
</feature>
<dbReference type="Gene3D" id="2.30.29.30">
    <property type="entry name" value="Pleckstrin-homology domain (PH domain)/Phosphotyrosine-binding domain (PTB)"/>
    <property type="match status" value="1"/>
</dbReference>
<feature type="compositionally biased region" description="Pro residues" evidence="2">
    <location>
        <begin position="917"/>
        <end position="935"/>
    </location>
</feature>
<dbReference type="FunFam" id="2.30.29.30:FF:000083">
    <property type="entry name" value="Pleckstrin homology domain-containing family A member 5"/>
    <property type="match status" value="1"/>
</dbReference>
<evidence type="ECO:0000313" key="5">
    <source>
        <dbReference type="Proteomes" id="UP000736164"/>
    </source>
</evidence>
<dbReference type="SUPFAM" id="SSF50729">
    <property type="entry name" value="PH domain-like"/>
    <property type="match status" value="1"/>
</dbReference>
<feature type="region of interest" description="Disordered" evidence="2">
    <location>
        <begin position="226"/>
        <end position="269"/>
    </location>
</feature>
<feature type="region of interest" description="Disordered" evidence="2">
    <location>
        <begin position="853"/>
        <end position="1032"/>
    </location>
</feature>
<dbReference type="InterPro" id="IPR011993">
    <property type="entry name" value="PH-like_dom_sf"/>
</dbReference>
<dbReference type="EMBL" id="JAAWVO010002275">
    <property type="protein sequence ID" value="MBN3311786.1"/>
    <property type="molecule type" value="Genomic_DNA"/>
</dbReference>
<organism evidence="4 5">
    <name type="scientific">Atractosteus spatula</name>
    <name type="common">Alligator gar</name>
    <name type="synonym">Lepisosteus spatula</name>
    <dbReference type="NCBI Taxonomy" id="7917"/>
    <lineage>
        <taxon>Eukaryota</taxon>
        <taxon>Metazoa</taxon>
        <taxon>Chordata</taxon>
        <taxon>Craniata</taxon>
        <taxon>Vertebrata</taxon>
        <taxon>Euteleostomi</taxon>
        <taxon>Actinopterygii</taxon>
        <taxon>Neopterygii</taxon>
        <taxon>Holostei</taxon>
        <taxon>Semionotiformes</taxon>
        <taxon>Lepisosteidae</taxon>
        <taxon>Atractosteus</taxon>
    </lineage>
</organism>
<dbReference type="InterPro" id="IPR057971">
    <property type="entry name" value="PKHA4-7_TBCA"/>
</dbReference>
<gene>
    <name evidence="4" type="primary">Plekha7_1</name>
    <name evidence="4" type="ORF">GTO95_0001526</name>
</gene>
<feature type="non-terminal residue" evidence="4">
    <location>
        <position position="1174"/>
    </location>
</feature>
<feature type="domain" description="PH" evidence="3">
    <location>
        <begin position="47"/>
        <end position="146"/>
    </location>
</feature>